<dbReference type="RefSeq" id="WP_146976191.1">
    <property type="nucleotide sequence ID" value="NZ_VOSL01000122.1"/>
</dbReference>
<dbReference type="Proteomes" id="UP000321046">
    <property type="component" value="Unassembled WGS sequence"/>
</dbReference>
<reference evidence="1 2" key="1">
    <citation type="submission" date="2019-08" db="EMBL/GenBank/DDBJ databases">
        <title>Bradymonadales sp. TMQ2.</title>
        <authorList>
            <person name="Liang Q."/>
        </authorList>
    </citation>
    <scope>NUCLEOTIDE SEQUENCE [LARGE SCALE GENOMIC DNA]</scope>
    <source>
        <strain evidence="1 2">TMQ2</strain>
    </source>
</reference>
<protein>
    <submittedName>
        <fullName evidence="1">Uncharacterized protein</fullName>
    </submittedName>
</protein>
<dbReference type="AlphaFoldDB" id="A0A5C6WV62"/>
<name>A0A5C6WV62_9DELT</name>
<sequence>MRQILCTFKSPDDYFEQLKRFNEHSRHGDTLAFLGAFGLRDGEVVRVGILVESCQQRTDLHMRIVGRRPSRVGAERGAPWRYQAVVTTEDAIWLQMFSSKMVTLKRVGHQVA</sequence>
<evidence type="ECO:0000313" key="1">
    <source>
        <dbReference type="EMBL" id="TXD32606.1"/>
    </source>
</evidence>
<proteinExistence type="predicted"/>
<evidence type="ECO:0000313" key="2">
    <source>
        <dbReference type="Proteomes" id="UP000321046"/>
    </source>
</evidence>
<dbReference type="OrthoDB" id="5512978at2"/>
<gene>
    <name evidence="1" type="ORF">FRC96_16985</name>
</gene>
<comment type="caution">
    <text evidence="1">The sequence shown here is derived from an EMBL/GenBank/DDBJ whole genome shotgun (WGS) entry which is preliminary data.</text>
</comment>
<dbReference type="EMBL" id="VOSL01000122">
    <property type="protein sequence ID" value="TXD32606.1"/>
    <property type="molecule type" value="Genomic_DNA"/>
</dbReference>
<accession>A0A5C6WV62</accession>
<organism evidence="1 2">
    <name type="scientific">Lujinxingia vulgaris</name>
    <dbReference type="NCBI Taxonomy" id="2600176"/>
    <lineage>
        <taxon>Bacteria</taxon>
        <taxon>Deltaproteobacteria</taxon>
        <taxon>Bradymonadales</taxon>
        <taxon>Lujinxingiaceae</taxon>
        <taxon>Lujinxingia</taxon>
    </lineage>
</organism>